<keyword evidence="5" id="KW-1185">Reference proteome</keyword>
<evidence type="ECO:0000256" key="1">
    <source>
        <dbReference type="ARBA" id="ARBA00034120"/>
    </source>
</evidence>
<dbReference type="Pfam" id="PF08388">
    <property type="entry name" value="GIIM"/>
    <property type="match status" value="1"/>
</dbReference>
<comment type="similarity">
    <text evidence="1">Belongs to the bacterial reverse transcriptase family.</text>
</comment>
<dbReference type="PANTHER" id="PTHR34047:SF8">
    <property type="entry name" value="PROTEIN YKFC"/>
    <property type="match status" value="1"/>
</dbReference>
<dbReference type="PROSITE" id="PS50878">
    <property type="entry name" value="RT_POL"/>
    <property type="match status" value="1"/>
</dbReference>
<dbReference type="InterPro" id="IPR000477">
    <property type="entry name" value="RT_dom"/>
</dbReference>
<dbReference type="InterPro" id="IPR013597">
    <property type="entry name" value="Mat_intron_G2"/>
</dbReference>
<keyword evidence="4" id="KW-0695">RNA-directed DNA polymerase</keyword>
<dbReference type="InterPro" id="IPR043502">
    <property type="entry name" value="DNA/RNA_pol_sf"/>
</dbReference>
<evidence type="ECO:0000259" key="3">
    <source>
        <dbReference type="PROSITE" id="PS50878"/>
    </source>
</evidence>
<dbReference type="InterPro" id="IPR030931">
    <property type="entry name" value="Group_II_RT_mat"/>
</dbReference>
<dbReference type="InterPro" id="IPR051083">
    <property type="entry name" value="GrpII_Intron_Splice-Mob/Def"/>
</dbReference>
<dbReference type="CDD" id="cd01651">
    <property type="entry name" value="RT_G2_intron"/>
    <property type="match status" value="1"/>
</dbReference>
<evidence type="ECO:0000256" key="2">
    <source>
        <dbReference type="SAM" id="MobiDB-lite"/>
    </source>
</evidence>
<name>A0A4U8YLX3_9BACT</name>
<dbReference type="Proteomes" id="UP000507962">
    <property type="component" value="Unassembled WGS sequence"/>
</dbReference>
<feature type="region of interest" description="Disordered" evidence="2">
    <location>
        <begin position="1"/>
        <end position="25"/>
    </location>
</feature>
<dbReference type="NCBIfam" id="TIGR04416">
    <property type="entry name" value="group_II_RT_mat"/>
    <property type="match status" value="1"/>
</dbReference>
<dbReference type="PANTHER" id="PTHR34047">
    <property type="entry name" value="NUCLEAR INTRON MATURASE 1, MITOCHONDRIAL-RELATED"/>
    <property type="match status" value="1"/>
</dbReference>
<keyword evidence="4" id="KW-0548">Nucleotidyltransferase</keyword>
<organism evidence="4 5">
    <name type="scientific">Desulfoluna butyratoxydans</name>
    <dbReference type="NCBI Taxonomy" id="231438"/>
    <lineage>
        <taxon>Bacteria</taxon>
        <taxon>Pseudomonadati</taxon>
        <taxon>Thermodesulfobacteriota</taxon>
        <taxon>Desulfobacteria</taxon>
        <taxon>Desulfobacterales</taxon>
        <taxon>Desulfolunaceae</taxon>
        <taxon>Desulfoluna</taxon>
    </lineage>
</organism>
<dbReference type="GO" id="GO:0003964">
    <property type="term" value="F:RNA-directed DNA polymerase activity"/>
    <property type="evidence" value="ECO:0007669"/>
    <property type="project" value="UniProtKB-KW"/>
</dbReference>
<evidence type="ECO:0000313" key="5">
    <source>
        <dbReference type="Proteomes" id="UP000507962"/>
    </source>
</evidence>
<gene>
    <name evidence="4" type="ORF">MSL71_18030</name>
</gene>
<dbReference type="RefSeq" id="WP_218950978.1">
    <property type="nucleotide sequence ID" value="NZ_CAADHO010000002.1"/>
</dbReference>
<keyword evidence="4" id="KW-0808">Transferase</keyword>
<dbReference type="AlphaFoldDB" id="A0A4U8YLX3"/>
<accession>A0A4U8YLX3</accession>
<dbReference type="SUPFAM" id="SSF56672">
    <property type="entry name" value="DNA/RNA polymerases"/>
    <property type="match status" value="1"/>
</dbReference>
<feature type="compositionally biased region" description="Basic and acidic residues" evidence="2">
    <location>
        <begin position="12"/>
        <end position="21"/>
    </location>
</feature>
<dbReference type="EMBL" id="CAADHO010000002">
    <property type="protein sequence ID" value="VFQ44159.1"/>
    <property type="molecule type" value="Genomic_DNA"/>
</dbReference>
<sequence length="452" mass="53039">MTEVRSPQRQLMPDKADRGNHEPTFLRGIANKAKRRPDYRFKDLSRCLDKPLLVYCFRKLNRKSAPGVDKVTVEEYRKNLDANLNDLIGRLKRESYKAKLVRRKHIPKAPGKTRPLGIPAIEDKLVQTAVSALLSAIYEQAFYPFSYGYRPNRGGRDAVDDLTVRMQFGRFGYVVEADIKGFFNHLDHDVLLKMVAHRVDDKRFIRLINKWLKAGILEEDQSIQYPEEGTPQGGSISPVLANIYLHYVVDDWFQRVVKPRCQGDAVLCRYADDFVCGFQYQRDAVRFYNVLPKRLGKFNLQVAEDKTNILRFSRFAPGLKNRFTFLGFEFYWSTDKKGKPRLFKRTSRKKLKIVKAALKEYVKKHRHMKIPLLINKLNRKLQGHYNYFGVVGNLSALHVPYSCVVKALYKWLNRRSQRRSFTWDRLKSLLSVIQLKYPVVKYQPAKQQRVWW</sequence>
<protein>
    <submittedName>
        <fullName evidence="4">Group ii intron reverse transcriptase/maturase</fullName>
    </submittedName>
</protein>
<feature type="domain" description="Reverse transcriptase" evidence="3">
    <location>
        <begin position="87"/>
        <end position="330"/>
    </location>
</feature>
<dbReference type="Pfam" id="PF00078">
    <property type="entry name" value="RVT_1"/>
    <property type="match status" value="1"/>
</dbReference>
<evidence type="ECO:0000313" key="4">
    <source>
        <dbReference type="EMBL" id="VFQ44159.1"/>
    </source>
</evidence>
<reference evidence="4 5" key="1">
    <citation type="submission" date="2019-03" db="EMBL/GenBank/DDBJ databases">
        <authorList>
            <person name="Nijsse B."/>
        </authorList>
    </citation>
    <scope>NUCLEOTIDE SEQUENCE [LARGE SCALE GENOMIC DNA]</scope>
    <source>
        <strain evidence="4">Desulfoluna butyratoxydans MSL71</strain>
    </source>
</reference>
<proteinExistence type="inferred from homology"/>